<name>A0ABU2NHC6_9PSEU</name>
<gene>
    <name evidence="1" type="ORF">RM445_27925</name>
</gene>
<dbReference type="InterPro" id="IPR027417">
    <property type="entry name" value="P-loop_NTPase"/>
</dbReference>
<evidence type="ECO:0000313" key="1">
    <source>
        <dbReference type="EMBL" id="MDT0353345.1"/>
    </source>
</evidence>
<organism evidence="1 2">
    <name type="scientific">Pseudonocardia charpentierae</name>
    <dbReference type="NCBI Taxonomy" id="3075545"/>
    <lineage>
        <taxon>Bacteria</taxon>
        <taxon>Bacillati</taxon>
        <taxon>Actinomycetota</taxon>
        <taxon>Actinomycetes</taxon>
        <taxon>Pseudonocardiales</taxon>
        <taxon>Pseudonocardiaceae</taxon>
        <taxon>Pseudonocardia</taxon>
    </lineage>
</organism>
<comment type="caution">
    <text evidence="1">The sequence shown here is derived from an EMBL/GenBank/DDBJ whole genome shotgun (WGS) entry which is preliminary data.</text>
</comment>
<dbReference type="Proteomes" id="UP001183202">
    <property type="component" value="Unassembled WGS sequence"/>
</dbReference>
<sequence length="189" mass="21059">MIDDLAALVRRQPAVGAMRLVTVDGRSGAGKTRLAGRLARALDRAPIVHLDFFYPGWDGLAGGVELAVDWVARPLAAGRPARWRRYDWTTDRFAEWRETPCAPVVVLEGCGAGAAMLRPYTSTALWVDTPPELRDERLQKRIDWPRYAPHRARWAAQEEALYAVERPWEHADGIIDNGSSPNCRYPGAG</sequence>
<proteinExistence type="predicted"/>
<keyword evidence="2" id="KW-1185">Reference proteome</keyword>
<protein>
    <recommendedName>
        <fullName evidence="3">Uridine kinase</fullName>
    </recommendedName>
</protein>
<evidence type="ECO:0000313" key="2">
    <source>
        <dbReference type="Proteomes" id="UP001183202"/>
    </source>
</evidence>
<dbReference type="RefSeq" id="WP_311559860.1">
    <property type="nucleotide sequence ID" value="NZ_JAVREJ010000030.1"/>
</dbReference>
<accession>A0ABU2NHC6</accession>
<dbReference type="SUPFAM" id="SSF52540">
    <property type="entry name" value="P-loop containing nucleoside triphosphate hydrolases"/>
    <property type="match status" value="1"/>
</dbReference>
<dbReference type="Gene3D" id="3.40.50.300">
    <property type="entry name" value="P-loop containing nucleotide triphosphate hydrolases"/>
    <property type="match status" value="1"/>
</dbReference>
<dbReference type="EMBL" id="JAVREJ010000030">
    <property type="protein sequence ID" value="MDT0353345.1"/>
    <property type="molecule type" value="Genomic_DNA"/>
</dbReference>
<evidence type="ECO:0008006" key="3">
    <source>
        <dbReference type="Google" id="ProtNLM"/>
    </source>
</evidence>
<reference evidence="2" key="1">
    <citation type="submission" date="2023-07" db="EMBL/GenBank/DDBJ databases">
        <title>30 novel species of actinomycetes from the DSMZ collection.</title>
        <authorList>
            <person name="Nouioui I."/>
        </authorList>
    </citation>
    <scope>NUCLEOTIDE SEQUENCE [LARGE SCALE GENOMIC DNA]</scope>
    <source>
        <strain evidence="2">DSM 45834</strain>
    </source>
</reference>